<evidence type="ECO:0000256" key="10">
    <source>
        <dbReference type="SAM" id="MobiDB-lite"/>
    </source>
</evidence>
<feature type="domain" description="Band 3 cytoplasmic" evidence="12">
    <location>
        <begin position="342"/>
        <end position="374"/>
    </location>
</feature>
<reference evidence="13" key="1">
    <citation type="submission" date="2025-08" db="UniProtKB">
        <authorList>
            <consortium name="Ensembl"/>
        </authorList>
    </citation>
    <scope>IDENTIFICATION</scope>
</reference>
<dbReference type="InterPro" id="IPR003024">
    <property type="entry name" value="Na/HCO3_transpt"/>
</dbReference>
<dbReference type="GO" id="GO:0005452">
    <property type="term" value="F:solute:inorganic anion antiporter activity"/>
    <property type="evidence" value="ECO:0007669"/>
    <property type="project" value="InterPro"/>
</dbReference>
<feature type="transmembrane region" description="Helical" evidence="9">
    <location>
        <begin position="523"/>
        <end position="554"/>
    </location>
</feature>
<feature type="compositionally biased region" description="Polar residues" evidence="10">
    <location>
        <begin position="64"/>
        <end position="90"/>
    </location>
</feature>
<feature type="domain" description="Band 3 cytoplasmic" evidence="12">
    <location>
        <begin position="111"/>
        <end position="340"/>
    </location>
</feature>
<evidence type="ECO:0000313" key="14">
    <source>
        <dbReference type="Proteomes" id="UP000240080"/>
    </source>
</evidence>
<evidence type="ECO:0000256" key="3">
    <source>
        <dbReference type="ARBA" id="ARBA00022448"/>
    </source>
</evidence>
<evidence type="ECO:0000259" key="11">
    <source>
        <dbReference type="Pfam" id="PF00955"/>
    </source>
</evidence>
<evidence type="ECO:0000256" key="9">
    <source>
        <dbReference type="RuleBase" id="RU362035"/>
    </source>
</evidence>
<feature type="region of interest" description="Disordered" evidence="10">
    <location>
        <begin position="1038"/>
        <end position="1061"/>
    </location>
</feature>
<dbReference type="GO" id="GO:0008509">
    <property type="term" value="F:monoatomic anion transmembrane transporter activity"/>
    <property type="evidence" value="ECO:0007669"/>
    <property type="project" value="InterPro"/>
</dbReference>
<organism evidence="13 14">
    <name type="scientific">Pan paniscus</name>
    <name type="common">Pygmy chimpanzee</name>
    <name type="synonym">Bonobo</name>
    <dbReference type="NCBI Taxonomy" id="9597"/>
    <lineage>
        <taxon>Eukaryota</taxon>
        <taxon>Metazoa</taxon>
        <taxon>Chordata</taxon>
        <taxon>Craniata</taxon>
        <taxon>Vertebrata</taxon>
        <taxon>Euteleostomi</taxon>
        <taxon>Mammalia</taxon>
        <taxon>Eutheria</taxon>
        <taxon>Euarchontoglires</taxon>
        <taxon>Primates</taxon>
        <taxon>Haplorrhini</taxon>
        <taxon>Catarrhini</taxon>
        <taxon>Hominidae</taxon>
        <taxon>Pan</taxon>
    </lineage>
</organism>
<dbReference type="GO" id="GO:0008510">
    <property type="term" value="F:sodium:bicarbonate symporter activity"/>
    <property type="evidence" value="ECO:0007669"/>
    <property type="project" value="Ensembl"/>
</dbReference>
<dbReference type="GeneTree" id="ENSGT00940000157488"/>
<dbReference type="GO" id="GO:0060041">
    <property type="term" value="P:retina development in camera-type eye"/>
    <property type="evidence" value="ECO:0007669"/>
    <property type="project" value="Ensembl"/>
</dbReference>
<dbReference type="GO" id="GO:0051453">
    <property type="term" value="P:regulation of intracellular pH"/>
    <property type="evidence" value="ECO:0007669"/>
    <property type="project" value="TreeGrafter"/>
</dbReference>
<dbReference type="SUPFAM" id="SSF55804">
    <property type="entry name" value="Phoshotransferase/anion transport protein"/>
    <property type="match status" value="1"/>
</dbReference>
<feature type="transmembrane region" description="Helical" evidence="9">
    <location>
        <begin position="489"/>
        <end position="511"/>
    </location>
</feature>
<feature type="transmembrane region" description="Helical" evidence="9">
    <location>
        <begin position="834"/>
        <end position="850"/>
    </location>
</feature>
<evidence type="ECO:0000256" key="8">
    <source>
        <dbReference type="ARBA" id="ARBA00023136"/>
    </source>
</evidence>
<feature type="transmembrane region" description="Helical" evidence="9">
    <location>
        <begin position="1007"/>
        <end position="1024"/>
    </location>
</feature>
<evidence type="ECO:0000256" key="1">
    <source>
        <dbReference type="ARBA" id="ARBA00004554"/>
    </source>
</evidence>
<feature type="transmembrane region" description="Helical" evidence="9">
    <location>
        <begin position="607"/>
        <end position="630"/>
    </location>
</feature>
<sequence length="1091" mass="120963">MKVKEKAGVGKLDHTNHRRRFPDQKECPPIHIGLPVPSYPQRKTDQKGHLSGLQKVHWGLRPDQPQQELTGPGSGASSQDSSMDLISRTRSPAAEQLQDILGEEDEAPNPTLFTEMDTLQHDGDQMEWKESARWIKFEEKVEEGGERWSKPHVSTLSLHSLFELRTCLQTGTVLLDLDSGSLPQIIDDVIEKQIEDGLLRPELRERVSYVLLRRHRHQTKKPIHRSLADIGKSVSTTNRSPARSPGAGPSLHHSTEDLRMRQSANYGRLCHAQSRSMNDISLTPNTDQRKNKFMKKIPKDSEASNVLVGEVDFLDQPFIAFVRLIQSAMLGGVTEVPVPTSDVAYKARNREDLIAGIDEFLDEVIVLPPGEWDPNIRIEPPKKVPSADKRKSVFSLAELGQMNGSVGGGGGAPGGGNGGGGGGGSGGGAGSGGAGGTSSGDDGEMPAMHEIGEELIWTGRFFGGLCLDIKRKLPWFPSDFYDGFHIQSISAILFIYLGCITNAITFGGLLGDATDNYQGVMESFLGTAMAGSLFCLFSGQPLIILSSTGPILIFEKLLFDFSKGNGLDYMEFRLWIGLHSAVQCLILVATDASFIIKYITRFTEEGFSTLISFIFIYDAIKKMIGAFKYYPINMDFKPNFITTYKCECVAPDTVNTTVFNASAPLAPDTNASLYNPLNLTALDWSLLSKKECLSYGGRLLGNSCKFIPDLALMSFILFFGTYSMTLTLKKFKFSRYFPTKVRALVADFSIVFSILMFCGIDACFGLETPKLHVPSVIKPTRPDRGWFVAPFGKNPWWVYPASILPALLVTILIFMDQQITAVIVNRKENKLKKAAGYHLDLFWVGILMALCSFMGLPWYVAATVISIAHIDSLKMETETSAPGEQPQFLGVREQRVTGIIVFILTGISVFLAPILKCIPLPVLYGVFLYMGVASLNGIQMGTGGSEFKIQKKLTPFWERCKLFLMPAKHQPDHAFLRHVPLRRIHLFTLVQILCLAVLWILKSTVAAIIFPVMILGLIIVRRLLDFIFSQHDLETDKKRKRKKGAHEDCDEEPQFPPPSVIKIPMESVQSDPQNGIHCIARKRSSSWSYSL</sequence>
<evidence type="ECO:0000313" key="13">
    <source>
        <dbReference type="Ensembl" id="ENSPPAP00000022686.1"/>
    </source>
</evidence>
<comment type="similarity">
    <text evidence="2 9">Belongs to the anion exchanger (TC 2.A.31) family.</text>
</comment>
<feature type="compositionally biased region" description="Basic and acidic residues" evidence="10">
    <location>
        <begin position="1"/>
        <end position="28"/>
    </location>
</feature>
<dbReference type="GO" id="GO:0010468">
    <property type="term" value="P:regulation of gene expression"/>
    <property type="evidence" value="ECO:0007669"/>
    <property type="project" value="Ensembl"/>
</dbReference>
<evidence type="ECO:0000256" key="7">
    <source>
        <dbReference type="ARBA" id="ARBA00023065"/>
    </source>
</evidence>
<dbReference type="GO" id="GO:0016323">
    <property type="term" value="C:basolateral plasma membrane"/>
    <property type="evidence" value="ECO:0007669"/>
    <property type="project" value="UniProtKB-SubCell"/>
</dbReference>
<feature type="transmembrane region" description="Helical" evidence="9">
    <location>
        <begin position="574"/>
        <end position="595"/>
    </location>
</feature>
<dbReference type="EMBL" id="AJFE02031981">
    <property type="status" value="NOT_ANNOTATED_CDS"/>
    <property type="molecule type" value="Genomic_DNA"/>
</dbReference>
<dbReference type="AlphaFoldDB" id="A0A2R9B5Q3"/>
<comment type="subcellular location">
    <subcellularLocation>
        <location evidence="1">Basolateral cell membrane</location>
        <topology evidence="1">Multi-pass membrane protein</topology>
    </subcellularLocation>
    <subcellularLocation>
        <location evidence="9">Membrane</location>
        <topology evidence="9">Multi-pass membrane protein</topology>
    </subcellularLocation>
</comment>
<dbReference type="PRINTS" id="PR01231">
    <property type="entry name" value="HCO3TRNSPORT"/>
</dbReference>
<accession>A0A2R9B5Q3</accession>
<dbReference type="PRINTS" id="PR01232">
    <property type="entry name" value="NAHCO3TRSPRT"/>
</dbReference>
<feature type="transmembrane region" description="Helical" evidence="9">
    <location>
        <begin position="921"/>
        <end position="938"/>
    </location>
</feature>
<keyword evidence="4" id="KW-1003">Cell membrane</keyword>
<dbReference type="PANTHER" id="PTHR11453:SF20">
    <property type="entry name" value="ELECTROGENIC SODIUM BICARBONATE COTRANSPORTER 4"/>
    <property type="match status" value="1"/>
</dbReference>
<dbReference type="Ensembl" id="ENSPPAT00000045497.1">
    <property type="protein sequence ID" value="ENSPPAP00000022686.1"/>
    <property type="gene ID" value="ENSPPAG00000034412.1"/>
</dbReference>
<dbReference type="NCBIfam" id="TIGR00834">
    <property type="entry name" value="ae"/>
    <property type="match status" value="1"/>
</dbReference>
<reference evidence="13" key="2">
    <citation type="submission" date="2025-09" db="UniProtKB">
        <authorList>
            <consortium name="Ensembl"/>
        </authorList>
    </citation>
    <scope>IDENTIFICATION</scope>
</reference>
<keyword evidence="3 9" id="KW-0813">Transport</keyword>
<name>A0A2R9B5Q3_PANPA</name>
<protein>
    <recommendedName>
        <fullName evidence="9">Anion exchange protein</fullName>
    </recommendedName>
</protein>
<keyword evidence="6 9" id="KW-1133">Transmembrane helix</keyword>
<dbReference type="Pfam" id="PF07565">
    <property type="entry name" value="Band_3_cyto"/>
    <property type="match status" value="2"/>
</dbReference>
<dbReference type="PANTHER" id="PTHR11453">
    <property type="entry name" value="ANION EXCHANGE PROTEIN"/>
    <property type="match status" value="1"/>
</dbReference>
<gene>
    <name evidence="13" type="primary">SLC4A5</name>
</gene>
<dbReference type="Pfam" id="PF00955">
    <property type="entry name" value="HCO3_cotransp"/>
    <property type="match status" value="1"/>
</dbReference>
<feature type="compositionally biased region" description="Gly residues" evidence="10">
    <location>
        <begin position="405"/>
        <end position="438"/>
    </location>
</feature>
<dbReference type="Gene3D" id="1.10.287.570">
    <property type="entry name" value="Helical hairpin bin"/>
    <property type="match status" value="1"/>
</dbReference>
<dbReference type="GO" id="GO:0048311">
    <property type="term" value="P:mitochondrion distribution"/>
    <property type="evidence" value="ECO:0007669"/>
    <property type="project" value="Ensembl"/>
</dbReference>
<dbReference type="InterPro" id="IPR013769">
    <property type="entry name" value="Band3_cytoplasmic_dom"/>
</dbReference>
<keyword evidence="5 9" id="KW-0812">Transmembrane</keyword>
<dbReference type="OMA" id="IGLTPFW"/>
<dbReference type="Gene3D" id="3.40.930.10">
    <property type="entry name" value="Mannitol-specific EII, Chain A"/>
    <property type="match status" value="2"/>
</dbReference>
<dbReference type="Bgee" id="ENSPPAG00000034412">
    <property type="expression patterns" value="Expressed in testis and 4 other cell types or tissues"/>
</dbReference>
<dbReference type="STRING" id="9597.ENSPPAP00000022686"/>
<evidence type="ECO:0000256" key="5">
    <source>
        <dbReference type="ARBA" id="ARBA00022692"/>
    </source>
</evidence>
<dbReference type="InterPro" id="IPR016152">
    <property type="entry name" value="PTrfase/Anion_transptr"/>
</dbReference>
<feature type="transmembrane region" description="Helical" evidence="9">
    <location>
        <begin position="796"/>
        <end position="814"/>
    </location>
</feature>
<dbReference type="Proteomes" id="UP000240080">
    <property type="component" value="Unplaced"/>
</dbReference>
<keyword evidence="8 9" id="KW-0472">Membrane</keyword>
<dbReference type="GO" id="GO:0003073">
    <property type="term" value="P:regulation of systemic arterial blood pressure"/>
    <property type="evidence" value="ECO:0007669"/>
    <property type="project" value="Ensembl"/>
</dbReference>
<feature type="transmembrane region" description="Helical" evidence="9">
    <location>
        <begin position="741"/>
        <end position="762"/>
    </location>
</feature>
<dbReference type="InterPro" id="IPR003020">
    <property type="entry name" value="HCO3_transpt_euk"/>
</dbReference>
<feature type="transmembrane region" description="Helical" evidence="9">
    <location>
        <begin position="896"/>
        <end position="915"/>
    </location>
</feature>
<dbReference type="GO" id="GO:0002064">
    <property type="term" value="P:epithelial cell development"/>
    <property type="evidence" value="ECO:0007669"/>
    <property type="project" value="Ensembl"/>
</dbReference>
<evidence type="ECO:0000256" key="6">
    <source>
        <dbReference type="ARBA" id="ARBA00022989"/>
    </source>
</evidence>
<dbReference type="GO" id="GO:0016324">
    <property type="term" value="C:apical plasma membrane"/>
    <property type="evidence" value="ECO:0007669"/>
    <property type="project" value="Ensembl"/>
</dbReference>
<evidence type="ECO:0000256" key="4">
    <source>
        <dbReference type="ARBA" id="ARBA00022475"/>
    </source>
</evidence>
<proteinExistence type="inferred from homology"/>
<feature type="domain" description="Bicarbonate transporter-like transmembrane" evidence="11">
    <location>
        <begin position="460"/>
        <end position="1035"/>
    </location>
</feature>
<dbReference type="GO" id="GO:0003014">
    <property type="term" value="P:renal system process"/>
    <property type="evidence" value="ECO:0007669"/>
    <property type="project" value="Ensembl"/>
</dbReference>
<evidence type="ECO:0000256" key="2">
    <source>
        <dbReference type="ARBA" id="ARBA00010993"/>
    </source>
</evidence>
<feature type="region of interest" description="Disordered" evidence="10">
    <location>
        <begin position="220"/>
        <end position="254"/>
    </location>
</feature>
<feature type="region of interest" description="Disordered" evidence="10">
    <location>
        <begin position="1"/>
        <end position="93"/>
    </location>
</feature>
<dbReference type="FunFam" id="1.10.287.570:FF:000001">
    <property type="entry name" value="Anion exchange protein"/>
    <property type="match status" value="1"/>
</dbReference>
<dbReference type="InterPro" id="IPR011531">
    <property type="entry name" value="HCO3_transpt-like_TM_dom"/>
</dbReference>
<feature type="transmembrane region" description="Helical" evidence="9">
    <location>
        <begin position="710"/>
        <end position="729"/>
    </location>
</feature>
<evidence type="ECO:0000259" key="12">
    <source>
        <dbReference type="Pfam" id="PF07565"/>
    </source>
</evidence>
<feature type="region of interest" description="Disordered" evidence="10">
    <location>
        <begin position="405"/>
        <end position="445"/>
    </location>
</feature>
<keyword evidence="7 9" id="KW-0406">Ion transport</keyword>
<keyword evidence="14" id="KW-1185">Reference proteome</keyword>
<dbReference type="GO" id="GO:0033326">
    <property type="term" value="P:cerebrospinal fluid secretion"/>
    <property type="evidence" value="ECO:0007669"/>
    <property type="project" value="Ensembl"/>
</dbReference>